<keyword evidence="2" id="KW-1185">Reference proteome</keyword>
<dbReference type="Proteomes" id="UP000557717">
    <property type="component" value="Unassembled WGS sequence"/>
</dbReference>
<comment type="caution">
    <text evidence="1">The sequence shown here is derived from an EMBL/GenBank/DDBJ whole genome shotgun (WGS) entry which is preliminary data.</text>
</comment>
<evidence type="ECO:0000313" key="1">
    <source>
        <dbReference type="EMBL" id="MBB5352949.1"/>
    </source>
</evidence>
<reference evidence="1 2" key="1">
    <citation type="submission" date="2020-08" db="EMBL/GenBank/DDBJ databases">
        <title>Genomic Encyclopedia of Type Strains, Phase IV (KMG-IV): sequencing the most valuable type-strain genomes for metagenomic binning, comparative biology and taxonomic classification.</title>
        <authorList>
            <person name="Goeker M."/>
        </authorList>
    </citation>
    <scope>NUCLEOTIDE SEQUENCE [LARGE SCALE GENOMIC DNA]</scope>
    <source>
        <strain evidence="1 2">YC6886</strain>
    </source>
</reference>
<proteinExistence type="predicted"/>
<organism evidence="1 2">
    <name type="scientific">Haloferula luteola</name>
    <dbReference type="NCBI Taxonomy" id="595692"/>
    <lineage>
        <taxon>Bacteria</taxon>
        <taxon>Pseudomonadati</taxon>
        <taxon>Verrucomicrobiota</taxon>
        <taxon>Verrucomicrobiia</taxon>
        <taxon>Verrucomicrobiales</taxon>
        <taxon>Verrucomicrobiaceae</taxon>
        <taxon>Haloferula</taxon>
    </lineage>
</organism>
<protein>
    <submittedName>
        <fullName evidence="1">Uncharacterized protein</fullName>
    </submittedName>
</protein>
<gene>
    <name evidence="1" type="ORF">HNR46_003199</name>
</gene>
<dbReference type="EMBL" id="JACHFD010000018">
    <property type="protein sequence ID" value="MBB5352949.1"/>
    <property type="molecule type" value="Genomic_DNA"/>
</dbReference>
<accession>A0A840VGK0</accession>
<dbReference type="AlphaFoldDB" id="A0A840VGK0"/>
<sequence length="57" mass="6470">MFLMGGINEKYAQKCFMAGAAEDLLPWTVLLQPRKSVKFDSILESNEGDEIWEFQSG</sequence>
<evidence type="ECO:0000313" key="2">
    <source>
        <dbReference type="Proteomes" id="UP000557717"/>
    </source>
</evidence>
<name>A0A840VGK0_9BACT</name>